<keyword evidence="2" id="KW-1185">Reference proteome</keyword>
<organism evidence="2 3">
    <name type="scientific">Drosophila arizonae</name>
    <name type="common">Fruit fly</name>
    <dbReference type="NCBI Taxonomy" id="7263"/>
    <lineage>
        <taxon>Eukaryota</taxon>
        <taxon>Metazoa</taxon>
        <taxon>Ecdysozoa</taxon>
        <taxon>Arthropoda</taxon>
        <taxon>Hexapoda</taxon>
        <taxon>Insecta</taxon>
        <taxon>Pterygota</taxon>
        <taxon>Neoptera</taxon>
        <taxon>Endopterygota</taxon>
        <taxon>Diptera</taxon>
        <taxon>Brachycera</taxon>
        <taxon>Muscomorpha</taxon>
        <taxon>Ephydroidea</taxon>
        <taxon>Drosophilidae</taxon>
        <taxon>Drosophila</taxon>
    </lineage>
</organism>
<sequence length="87" mass="9863">MEGHFVDHNKPTTTTTAKTATIVQHTLQQQRQRQRQDTAANIANVNVRFVARRRCTLGIQSSDGNGDCGLWWHEKRKVLFGTSVTQN</sequence>
<gene>
    <name evidence="3" type="primary">LOC108614176</name>
</gene>
<feature type="region of interest" description="Disordered" evidence="1">
    <location>
        <begin position="1"/>
        <end position="37"/>
    </location>
</feature>
<dbReference type="Proteomes" id="UP000694904">
    <property type="component" value="Chromosome 4"/>
</dbReference>
<reference evidence="2" key="1">
    <citation type="journal article" date="1997" name="Nucleic Acids Res.">
        <title>tRNAscan-SE: a program for improved detection of transfer RNA genes in genomic sequence.</title>
        <authorList>
            <person name="Lowe T.M."/>
            <person name="Eddy S.R."/>
        </authorList>
    </citation>
    <scope>NUCLEOTIDE SEQUENCE [LARGE SCALE GENOMIC DNA]</scope>
</reference>
<reference evidence="3" key="3">
    <citation type="submission" date="2025-08" db="UniProtKB">
        <authorList>
            <consortium name="RefSeq"/>
        </authorList>
    </citation>
    <scope>IDENTIFICATION</scope>
    <source>
        <tissue evidence="3">Whole organism</tissue>
    </source>
</reference>
<dbReference type="RefSeq" id="XP_017863638.1">
    <property type="nucleotide sequence ID" value="XM_018008149.1"/>
</dbReference>
<accession>A0ABM1P8V2</accession>
<feature type="compositionally biased region" description="Low complexity" evidence="1">
    <location>
        <begin position="12"/>
        <end position="21"/>
    </location>
</feature>
<feature type="compositionally biased region" description="Basic and acidic residues" evidence="1">
    <location>
        <begin position="1"/>
        <end position="10"/>
    </location>
</feature>
<evidence type="ECO:0000313" key="3">
    <source>
        <dbReference type="RefSeq" id="XP_017863638.1"/>
    </source>
</evidence>
<proteinExistence type="predicted"/>
<evidence type="ECO:0000313" key="2">
    <source>
        <dbReference type="Proteomes" id="UP000694904"/>
    </source>
</evidence>
<protein>
    <submittedName>
        <fullName evidence="3">Uncharacterized protein LOC108614176 isoform X2</fullName>
    </submittedName>
</protein>
<evidence type="ECO:0000256" key="1">
    <source>
        <dbReference type="SAM" id="MobiDB-lite"/>
    </source>
</evidence>
<name>A0ABM1P8V2_DROAR</name>
<dbReference type="GeneID" id="108614176"/>
<reference evidence="2" key="2">
    <citation type="journal article" date="2016" name="G3 (Bethesda)">
        <title>Genome Evolution in Three Species of Cactophilic Drosophila.</title>
        <authorList>
            <person name="Sanchez-Flores A."/>
            <person name="Penazola F."/>
            <person name="Carpinteyro-Ponce J."/>
            <person name="Nazario-Yepiz N."/>
            <person name="Abreu-Goodger C."/>
            <person name="Machado C.A."/>
            <person name="Markow T.A."/>
        </authorList>
    </citation>
    <scope>NUCLEOTIDE SEQUENCE [LARGE SCALE GENOMIC DNA]</scope>
</reference>